<feature type="transmembrane region" description="Helical" evidence="1">
    <location>
        <begin position="94"/>
        <end position="120"/>
    </location>
</feature>
<name>A0A267MF00_9FIRM</name>
<dbReference type="Proteomes" id="UP000216024">
    <property type="component" value="Unassembled WGS sequence"/>
</dbReference>
<feature type="transmembrane region" description="Helical" evidence="1">
    <location>
        <begin position="45"/>
        <end position="63"/>
    </location>
</feature>
<accession>A0A267MF00</accession>
<feature type="domain" description="DUF1468" evidence="2">
    <location>
        <begin position="14"/>
        <end position="159"/>
    </location>
</feature>
<proteinExistence type="predicted"/>
<dbReference type="OrthoDB" id="5870591at2"/>
<keyword evidence="1" id="KW-0812">Transmembrane</keyword>
<keyword evidence="1" id="KW-0472">Membrane</keyword>
<sequence>MSNKKSNMDFNFLTAVIVLLFGIIYSLRAYSLPRASIGSPMAPSIYPLLLGGSMIVLGLILLMKSSLQKTKESIKEVMTKATENEIISRKMIKITCIVSIVYALLFDHLGYIISTFLFLQSMLFLTNGKKKWVINTIVSISFSIGIYVIFSKLLGISLPPIPYLYI</sequence>
<protein>
    <recommendedName>
        <fullName evidence="2">DUF1468 domain-containing protein</fullName>
    </recommendedName>
</protein>
<evidence type="ECO:0000313" key="4">
    <source>
        <dbReference type="Proteomes" id="UP000216024"/>
    </source>
</evidence>
<dbReference type="EMBL" id="NIBG01000021">
    <property type="protein sequence ID" value="PAB57962.1"/>
    <property type="molecule type" value="Genomic_DNA"/>
</dbReference>
<dbReference type="RefSeq" id="WP_095135025.1">
    <property type="nucleotide sequence ID" value="NZ_NIBG01000021.1"/>
</dbReference>
<keyword evidence="1" id="KW-1133">Transmembrane helix</keyword>
<reference evidence="3 4" key="1">
    <citation type="submission" date="2017-06" db="EMBL/GenBank/DDBJ databases">
        <title>Draft genome sequence of anaerobic fermentative bacterium Anaeromicrobium sediminis DY2726D isolated from West Pacific Ocean sediments.</title>
        <authorList>
            <person name="Zeng X."/>
        </authorList>
    </citation>
    <scope>NUCLEOTIDE SEQUENCE [LARGE SCALE GENOMIC DNA]</scope>
    <source>
        <strain evidence="3 4">DY2726D</strain>
    </source>
</reference>
<gene>
    <name evidence="3" type="ORF">CCE28_17525</name>
</gene>
<evidence type="ECO:0000259" key="2">
    <source>
        <dbReference type="Pfam" id="PF07331"/>
    </source>
</evidence>
<organism evidence="3 4">
    <name type="scientific">Anaeromicrobium sediminis</name>
    <dbReference type="NCBI Taxonomy" id="1478221"/>
    <lineage>
        <taxon>Bacteria</taxon>
        <taxon>Bacillati</taxon>
        <taxon>Bacillota</taxon>
        <taxon>Clostridia</taxon>
        <taxon>Peptostreptococcales</taxon>
        <taxon>Thermotaleaceae</taxon>
        <taxon>Anaeromicrobium</taxon>
    </lineage>
</organism>
<feature type="transmembrane region" description="Helical" evidence="1">
    <location>
        <begin position="132"/>
        <end position="150"/>
    </location>
</feature>
<comment type="caution">
    <text evidence="3">The sequence shown here is derived from an EMBL/GenBank/DDBJ whole genome shotgun (WGS) entry which is preliminary data.</text>
</comment>
<evidence type="ECO:0000256" key="1">
    <source>
        <dbReference type="SAM" id="Phobius"/>
    </source>
</evidence>
<evidence type="ECO:0000313" key="3">
    <source>
        <dbReference type="EMBL" id="PAB57962.1"/>
    </source>
</evidence>
<dbReference type="AlphaFoldDB" id="A0A267MF00"/>
<dbReference type="Pfam" id="PF07331">
    <property type="entry name" value="TctB"/>
    <property type="match status" value="1"/>
</dbReference>
<keyword evidence="4" id="KW-1185">Reference proteome</keyword>
<dbReference type="InterPro" id="IPR009936">
    <property type="entry name" value="DUF1468"/>
</dbReference>